<evidence type="ECO:0000313" key="6">
    <source>
        <dbReference type="Proteomes" id="UP001314263"/>
    </source>
</evidence>
<dbReference type="SMART" id="SM00322">
    <property type="entry name" value="KH"/>
    <property type="match status" value="3"/>
</dbReference>
<dbReference type="AlphaFoldDB" id="A0AAV1IB23"/>
<proteinExistence type="predicted"/>
<gene>
    <name evidence="5" type="ORF">CVIRNUC_007767</name>
</gene>
<dbReference type="InterPro" id="IPR036612">
    <property type="entry name" value="KH_dom_type_1_sf"/>
</dbReference>
<name>A0AAV1IB23_9CHLO</name>
<dbReference type="PROSITE" id="PS50084">
    <property type="entry name" value="KH_TYPE_1"/>
    <property type="match status" value="3"/>
</dbReference>
<evidence type="ECO:0000259" key="4">
    <source>
        <dbReference type="SMART" id="SM00322"/>
    </source>
</evidence>
<protein>
    <recommendedName>
        <fullName evidence="4">K Homology domain-containing protein</fullName>
    </recommendedName>
</protein>
<evidence type="ECO:0000256" key="2">
    <source>
        <dbReference type="PROSITE-ProRule" id="PRU00117"/>
    </source>
</evidence>
<dbReference type="Gene3D" id="3.30.1370.10">
    <property type="entry name" value="K Homology domain, type 1"/>
    <property type="match status" value="3"/>
</dbReference>
<feature type="domain" description="K Homology" evidence="4">
    <location>
        <begin position="265"/>
        <end position="338"/>
    </location>
</feature>
<evidence type="ECO:0000256" key="3">
    <source>
        <dbReference type="SAM" id="MobiDB-lite"/>
    </source>
</evidence>
<comment type="caution">
    <text evidence="5">The sequence shown here is derived from an EMBL/GenBank/DDBJ whole genome shotgun (WGS) entry which is preliminary data.</text>
</comment>
<dbReference type="Pfam" id="PF00013">
    <property type="entry name" value="KH_1"/>
    <property type="match status" value="3"/>
</dbReference>
<feature type="domain" description="K Homology" evidence="4">
    <location>
        <begin position="44"/>
        <end position="117"/>
    </location>
</feature>
<sequence length="343" mass="36020">MAQNGDSTPTAIETKLADLNVKDSAGAEEKPKDVSPSTPSAGEQKVIAKFLMSNPAAGSIIGKGGANISELQSQSGARLQLSRANEFFPGTQDRVMLASGSVNQVLTALHLIWSKIQGEQAVAETMMARDGKSPQLRLLVPTPLCGSIIGKGGATIRSFAEDSQAAITVSPQEKQPLGLPDRVVKITGTPDQLLRAVALLLTKLVESPNYTRFTTSNVSYGPPLAPMPGSYAPVGYGPAQAGPPMQMPPPMAYAKGAPFMQAQQQRLEVTVPVPEARVGAIIGKGGEVISQLKSVIGVKIRISDRDDFVPGTRNRKVTISGAAEAVQIAQVLIHQKINQAAAM</sequence>
<dbReference type="CDD" id="cd22437">
    <property type="entry name" value="KH-I_BTR1_rpt2"/>
    <property type="match status" value="1"/>
</dbReference>
<keyword evidence="1" id="KW-0677">Repeat</keyword>
<keyword evidence="2" id="KW-0694">RNA-binding</keyword>
<dbReference type="GO" id="GO:0003723">
    <property type="term" value="F:RNA binding"/>
    <property type="evidence" value="ECO:0007669"/>
    <property type="project" value="UniProtKB-UniRule"/>
</dbReference>
<dbReference type="SUPFAM" id="SSF54791">
    <property type="entry name" value="Eukaryotic type KH-domain (KH-domain type I)"/>
    <property type="match status" value="3"/>
</dbReference>
<dbReference type="InterPro" id="IPR004088">
    <property type="entry name" value="KH_dom_type_1"/>
</dbReference>
<dbReference type="PANTHER" id="PTHR10288">
    <property type="entry name" value="KH DOMAIN CONTAINING RNA BINDING PROTEIN"/>
    <property type="match status" value="1"/>
</dbReference>
<dbReference type="InterPro" id="IPR004087">
    <property type="entry name" value="KH_dom"/>
</dbReference>
<dbReference type="EMBL" id="CAUYUE010000010">
    <property type="protein sequence ID" value="CAK0784563.1"/>
    <property type="molecule type" value="Genomic_DNA"/>
</dbReference>
<evidence type="ECO:0000313" key="5">
    <source>
        <dbReference type="EMBL" id="CAK0784563.1"/>
    </source>
</evidence>
<feature type="compositionally biased region" description="Polar residues" evidence="3">
    <location>
        <begin position="1"/>
        <end position="11"/>
    </location>
</feature>
<dbReference type="Proteomes" id="UP001314263">
    <property type="component" value="Unassembled WGS sequence"/>
</dbReference>
<evidence type="ECO:0000256" key="1">
    <source>
        <dbReference type="ARBA" id="ARBA00022737"/>
    </source>
</evidence>
<organism evidence="5 6">
    <name type="scientific">Coccomyxa viridis</name>
    <dbReference type="NCBI Taxonomy" id="1274662"/>
    <lineage>
        <taxon>Eukaryota</taxon>
        <taxon>Viridiplantae</taxon>
        <taxon>Chlorophyta</taxon>
        <taxon>core chlorophytes</taxon>
        <taxon>Trebouxiophyceae</taxon>
        <taxon>Trebouxiophyceae incertae sedis</taxon>
        <taxon>Coccomyxaceae</taxon>
        <taxon>Coccomyxa</taxon>
    </lineage>
</organism>
<feature type="domain" description="K Homology" evidence="4">
    <location>
        <begin position="132"/>
        <end position="205"/>
    </location>
</feature>
<accession>A0AAV1IB23</accession>
<reference evidence="5 6" key="1">
    <citation type="submission" date="2023-10" db="EMBL/GenBank/DDBJ databases">
        <authorList>
            <person name="Maclean D."/>
            <person name="Macfadyen A."/>
        </authorList>
    </citation>
    <scope>NUCLEOTIDE SEQUENCE [LARGE SCALE GENOMIC DNA]</scope>
</reference>
<keyword evidence="6" id="KW-1185">Reference proteome</keyword>
<feature type="region of interest" description="Disordered" evidence="3">
    <location>
        <begin position="1"/>
        <end position="41"/>
    </location>
</feature>